<dbReference type="InterPro" id="IPR027417">
    <property type="entry name" value="P-loop_NTPase"/>
</dbReference>
<dbReference type="Gene3D" id="3.40.50.300">
    <property type="entry name" value="P-loop containing nucleotide triphosphate hydrolases"/>
    <property type="match status" value="1"/>
</dbReference>
<dbReference type="Pfam" id="PF04548">
    <property type="entry name" value="AIG1"/>
    <property type="match status" value="1"/>
</dbReference>
<accession>A0A9D4J0Z7</accession>
<dbReference type="AlphaFoldDB" id="A0A9D4J0Z7"/>
<proteinExistence type="inferred from homology"/>
<comment type="caution">
    <text evidence="5">The sequence shown here is derived from an EMBL/GenBank/DDBJ whole genome shotgun (WGS) entry which is preliminary data.</text>
</comment>
<dbReference type="SUPFAM" id="SSF52540">
    <property type="entry name" value="P-loop containing nucleoside triphosphate hydrolases"/>
    <property type="match status" value="1"/>
</dbReference>
<sequence>MSLRSNISFKQKLDFKIVLVGKTGNGKSTTGNTLLGREIFKSTMKAKGVTNDVHSAMYTTTIGDSELVAEIIDTPGLFDCGKVAETALKLLDVVDLRPNVFVLSSKQVVLRKKKNLRLICSGLYLAKRYSGTLL</sequence>
<keyword evidence="3" id="KW-0342">GTP-binding</keyword>
<evidence type="ECO:0000256" key="2">
    <source>
        <dbReference type="ARBA" id="ARBA00022741"/>
    </source>
</evidence>
<dbReference type="GO" id="GO:0005525">
    <property type="term" value="F:GTP binding"/>
    <property type="evidence" value="ECO:0007669"/>
    <property type="project" value="UniProtKB-KW"/>
</dbReference>
<keyword evidence="6" id="KW-1185">Reference proteome</keyword>
<dbReference type="PROSITE" id="PS51720">
    <property type="entry name" value="G_AIG1"/>
    <property type="match status" value="1"/>
</dbReference>
<dbReference type="PANTHER" id="PTHR10903">
    <property type="entry name" value="GTPASE, IMAP FAMILY MEMBER-RELATED"/>
    <property type="match status" value="1"/>
</dbReference>
<dbReference type="InterPro" id="IPR006703">
    <property type="entry name" value="G_AIG1"/>
</dbReference>
<evidence type="ECO:0000313" key="6">
    <source>
        <dbReference type="Proteomes" id="UP000828390"/>
    </source>
</evidence>
<dbReference type="InterPro" id="IPR045058">
    <property type="entry name" value="GIMA/IAN/Toc"/>
</dbReference>
<evidence type="ECO:0000259" key="4">
    <source>
        <dbReference type="PROSITE" id="PS51720"/>
    </source>
</evidence>
<dbReference type="EMBL" id="JAIWYP010000007">
    <property type="protein sequence ID" value="KAH3791703.1"/>
    <property type="molecule type" value="Genomic_DNA"/>
</dbReference>
<keyword evidence="2" id="KW-0547">Nucleotide-binding</keyword>
<comment type="similarity">
    <text evidence="1">Belongs to the TRAFAC class TrmE-Era-EngA-EngB-Septin-like GTPase superfamily. AIG1/Toc34/Toc159-like paraseptin GTPase family. IAN subfamily.</text>
</comment>
<dbReference type="Proteomes" id="UP000828390">
    <property type="component" value="Unassembled WGS sequence"/>
</dbReference>
<feature type="domain" description="AIG1-type G" evidence="4">
    <location>
        <begin position="12"/>
        <end position="134"/>
    </location>
</feature>
<evidence type="ECO:0000256" key="3">
    <source>
        <dbReference type="ARBA" id="ARBA00023134"/>
    </source>
</evidence>
<reference evidence="5" key="2">
    <citation type="submission" date="2020-11" db="EMBL/GenBank/DDBJ databases">
        <authorList>
            <person name="McCartney M.A."/>
            <person name="Auch B."/>
            <person name="Kono T."/>
            <person name="Mallez S."/>
            <person name="Becker A."/>
            <person name="Gohl D.M."/>
            <person name="Silverstein K.A.T."/>
            <person name="Koren S."/>
            <person name="Bechman K.B."/>
            <person name="Herman A."/>
            <person name="Abrahante J.E."/>
            <person name="Garbe J."/>
        </authorList>
    </citation>
    <scope>NUCLEOTIDE SEQUENCE</scope>
    <source>
        <strain evidence="5">Duluth1</strain>
        <tissue evidence="5">Whole animal</tissue>
    </source>
</reference>
<organism evidence="5 6">
    <name type="scientific">Dreissena polymorpha</name>
    <name type="common">Zebra mussel</name>
    <name type="synonym">Mytilus polymorpha</name>
    <dbReference type="NCBI Taxonomy" id="45954"/>
    <lineage>
        <taxon>Eukaryota</taxon>
        <taxon>Metazoa</taxon>
        <taxon>Spiralia</taxon>
        <taxon>Lophotrochozoa</taxon>
        <taxon>Mollusca</taxon>
        <taxon>Bivalvia</taxon>
        <taxon>Autobranchia</taxon>
        <taxon>Heteroconchia</taxon>
        <taxon>Euheterodonta</taxon>
        <taxon>Imparidentia</taxon>
        <taxon>Neoheterodontei</taxon>
        <taxon>Myida</taxon>
        <taxon>Dreissenoidea</taxon>
        <taxon>Dreissenidae</taxon>
        <taxon>Dreissena</taxon>
    </lineage>
</organism>
<reference evidence="5" key="1">
    <citation type="journal article" date="2019" name="bioRxiv">
        <title>The Genome of the Zebra Mussel, Dreissena polymorpha: A Resource for Invasive Species Research.</title>
        <authorList>
            <person name="McCartney M.A."/>
            <person name="Auch B."/>
            <person name="Kono T."/>
            <person name="Mallez S."/>
            <person name="Zhang Y."/>
            <person name="Obille A."/>
            <person name="Becker A."/>
            <person name="Abrahante J.E."/>
            <person name="Garbe J."/>
            <person name="Badalamenti J.P."/>
            <person name="Herman A."/>
            <person name="Mangelson H."/>
            <person name="Liachko I."/>
            <person name="Sullivan S."/>
            <person name="Sone E.D."/>
            <person name="Koren S."/>
            <person name="Silverstein K.A.T."/>
            <person name="Beckman K.B."/>
            <person name="Gohl D.M."/>
        </authorList>
    </citation>
    <scope>NUCLEOTIDE SEQUENCE</scope>
    <source>
        <strain evidence="5">Duluth1</strain>
        <tissue evidence="5">Whole animal</tissue>
    </source>
</reference>
<dbReference type="PANTHER" id="PTHR10903:SF170">
    <property type="entry name" value="GTPASE IMAP FAMILY MEMBER 7"/>
    <property type="match status" value="1"/>
</dbReference>
<name>A0A9D4J0Z7_DREPO</name>
<gene>
    <name evidence="5" type="ORF">DPMN_145192</name>
</gene>
<evidence type="ECO:0000256" key="1">
    <source>
        <dbReference type="ARBA" id="ARBA00008535"/>
    </source>
</evidence>
<evidence type="ECO:0000313" key="5">
    <source>
        <dbReference type="EMBL" id="KAH3791703.1"/>
    </source>
</evidence>
<protein>
    <recommendedName>
        <fullName evidence="4">AIG1-type G domain-containing protein</fullName>
    </recommendedName>
</protein>